<feature type="transmembrane region" description="Helical" evidence="8">
    <location>
        <begin position="437"/>
        <end position="457"/>
    </location>
</feature>
<proteinExistence type="inferred from homology"/>
<organism evidence="10 11">
    <name type="scientific">Mycoemilia scoparia</name>
    <dbReference type="NCBI Taxonomy" id="417184"/>
    <lineage>
        <taxon>Eukaryota</taxon>
        <taxon>Fungi</taxon>
        <taxon>Fungi incertae sedis</taxon>
        <taxon>Zoopagomycota</taxon>
        <taxon>Kickxellomycotina</taxon>
        <taxon>Kickxellomycetes</taxon>
        <taxon>Kickxellales</taxon>
        <taxon>Kickxellaceae</taxon>
        <taxon>Mycoemilia</taxon>
    </lineage>
</organism>
<dbReference type="Proteomes" id="UP001150538">
    <property type="component" value="Unassembled WGS sequence"/>
</dbReference>
<feature type="transmembrane region" description="Helical" evidence="8">
    <location>
        <begin position="370"/>
        <end position="391"/>
    </location>
</feature>
<dbReference type="SUPFAM" id="SSF103473">
    <property type="entry name" value="MFS general substrate transporter"/>
    <property type="match status" value="1"/>
</dbReference>
<feature type="transmembrane region" description="Helical" evidence="8">
    <location>
        <begin position="403"/>
        <end position="425"/>
    </location>
</feature>
<keyword evidence="3" id="KW-0813">Transport</keyword>
<feature type="compositionally biased region" description="Polar residues" evidence="7">
    <location>
        <begin position="1"/>
        <end position="11"/>
    </location>
</feature>
<evidence type="ECO:0000256" key="7">
    <source>
        <dbReference type="SAM" id="MobiDB-lite"/>
    </source>
</evidence>
<feature type="transmembrane region" description="Helical" evidence="8">
    <location>
        <begin position="666"/>
        <end position="690"/>
    </location>
</feature>
<feature type="compositionally biased region" description="Low complexity" evidence="7">
    <location>
        <begin position="22"/>
        <end position="35"/>
    </location>
</feature>
<dbReference type="OrthoDB" id="6770063at2759"/>
<evidence type="ECO:0000256" key="6">
    <source>
        <dbReference type="ARBA" id="ARBA00023136"/>
    </source>
</evidence>
<evidence type="ECO:0000256" key="5">
    <source>
        <dbReference type="ARBA" id="ARBA00022989"/>
    </source>
</evidence>
<feature type="region of interest" description="Disordered" evidence="7">
    <location>
        <begin position="170"/>
        <end position="239"/>
    </location>
</feature>
<protein>
    <recommendedName>
        <fullName evidence="9">Major facilitator superfamily (MFS) profile domain-containing protein</fullName>
    </recommendedName>
</protein>
<dbReference type="GO" id="GO:0012505">
    <property type="term" value="C:endomembrane system"/>
    <property type="evidence" value="ECO:0007669"/>
    <property type="project" value="UniProtKB-SubCell"/>
</dbReference>
<dbReference type="FunFam" id="1.20.1720.10:FF:000013">
    <property type="entry name" value="Related to multidrug resistance proteins"/>
    <property type="match status" value="1"/>
</dbReference>
<dbReference type="Gene3D" id="1.20.1720.10">
    <property type="entry name" value="Multidrug resistance protein D"/>
    <property type="match status" value="1"/>
</dbReference>
<keyword evidence="11" id="KW-1185">Reference proteome</keyword>
<dbReference type="EMBL" id="JANBPU010000050">
    <property type="protein sequence ID" value="KAJ1918264.1"/>
    <property type="molecule type" value="Genomic_DNA"/>
</dbReference>
<sequence length="791" mass="85185">MLSNEGNQSHSKTQRKKGTFHSSSSTATRNRNSISSIEGLEPSIAIFTNNTHVCRNTNSGFGAAAIPKPIKLRPLKQNTHVFRTNIGLDTNTEAKANVDAGGSDGNNNQMLSKFNKKKQSPSNTILSCSFTKTSSMSNIKSSSSASLSPVYPLPVSGDAHVSSRFKNESLAVSGDRRRAEPSKVDPITPITVSTDKSLNGSGYREAGSSSYESIATIGSSVPQDKEKPNDLPTPPSLKNENTRVERARCGDRGINDEKEKDAEEANVANIPLTPSRRYVIMFGLFLSVLLAAMDQTIVAVVLSNIGAQFDALSSTAWLGTAYLITITALQPLYGKLSDILGRLQILLFALGIFLVGSALCATAQSMIWLIISRGVTGIGGSGIFSMSMIILSDITTIKNRGRYISYFSFAWTIASVTGPLLGGVFADKVTWRWCFYINLPIGAVTVITSLLFLRVPTQKSSWKEKLKRIDFLGSLIIVAGLVVLLLALSWGGKEYPWNSAVIISLLVVGSVLLIAFVLVEAYIPPEPILKISLFNSYSMLALIIAILTSGMVMFSLIYYVPVFFSITQNASSINAGLHLLPFQVSVSIFALASGQLTSYTGRNRLVTIFGFLCAAVGSGIVTLLRPDSTLDKQIGYLILCGIGIGLVLPPTIVLGQSLVKPDDVAIITSFLMFTRTIGGVLGLAICDSVFKNYLLKKLHPIASQHPSYSKPILDSQDNSSIIWASDFPSDLRHEVIDAYGQALRQIFIVLVPLSAIGFVASVIVKQDKTLNKKKKDDAGKKAKDASGAELA</sequence>
<dbReference type="GO" id="GO:0022857">
    <property type="term" value="F:transmembrane transporter activity"/>
    <property type="evidence" value="ECO:0007669"/>
    <property type="project" value="InterPro"/>
</dbReference>
<evidence type="ECO:0000256" key="4">
    <source>
        <dbReference type="ARBA" id="ARBA00022692"/>
    </source>
</evidence>
<dbReference type="Pfam" id="PF07690">
    <property type="entry name" value="MFS_1"/>
    <property type="match status" value="1"/>
</dbReference>
<keyword evidence="5 8" id="KW-1133">Transmembrane helix</keyword>
<feature type="compositionally biased region" description="Polar residues" evidence="7">
    <location>
        <begin position="190"/>
        <end position="200"/>
    </location>
</feature>
<keyword evidence="4 8" id="KW-0812">Transmembrane</keyword>
<dbReference type="GO" id="GO:0005886">
    <property type="term" value="C:plasma membrane"/>
    <property type="evidence" value="ECO:0007669"/>
    <property type="project" value="TreeGrafter"/>
</dbReference>
<feature type="transmembrane region" description="Helical" evidence="8">
    <location>
        <begin position="572"/>
        <end position="593"/>
    </location>
</feature>
<evidence type="ECO:0000259" key="9">
    <source>
        <dbReference type="PROSITE" id="PS50850"/>
    </source>
</evidence>
<evidence type="ECO:0000256" key="3">
    <source>
        <dbReference type="ARBA" id="ARBA00022448"/>
    </source>
</evidence>
<feature type="transmembrane region" description="Helical" evidence="8">
    <location>
        <begin position="636"/>
        <end position="654"/>
    </location>
</feature>
<evidence type="ECO:0000313" key="10">
    <source>
        <dbReference type="EMBL" id="KAJ1918264.1"/>
    </source>
</evidence>
<feature type="region of interest" description="Disordered" evidence="7">
    <location>
        <begin position="771"/>
        <end position="791"/>
    </location>
</feature>
<reference evidence="10" key="1">
    <citation type="submission" date="2022-07" db="EMBL/GenBank/DDBJ databases">
        <title>Phylogenomic reconstructions and comparative analyses of Kickxellomycotina fungi.</title>
        <authorList>
            <person name="Reynolds N.K."/>
            <person name="Stajich J.E."/>
            <person name="Barry K."/>
            <person name="Grigoriev I.V."/>
            <person name="Crous P."/>
            <person name="Smith M.E."/>
        </authorList>
    </citation>
    <scope>NUCLEOTIDE SEQUENCE</scope>
    <source>
        <strain evidence="10">NBRC 100468</strain>
    </source>
</reference>
<dbReference type="InterPro" id="IPR011701">
    <property type="entry name" value="MFS"/>
</dbReference>
<dbReference type="PROSITE" id="PS50850">
    <property type="entry name" value="MFS"/>
    <property type="match status" value="1"/>
</dbReference>
<keyword evidence="6 8" id="KW-0472">Membrane</keyword>
<feature type="transmembrane region" description="Helical" evidence="8">
    <location>
        <begin position="497"/>
        <end position="519"/>
    </location>
</feature>
<dbReference type="CDD" id="cd17502">
    <property type="entry name" value="MFS_Azr1_MDR_like"/>
    <property type="match status" value="1"/>
</dbReference>
<feature type="transmembrane region" description="Helical" evidence="8">
    <location>
        <begin position="345"/>
        <end position="364"/>
    </location>
</feature>
<feature type="transmembrane region" description="Helical" evidence="8">
    <location>
        <begin position="469"/>
        <end position="491"/>
    </location>
</feature>
<name>A0A9W7ZWW5_9FUNG</name>
<gene>
    <name evidence="10" type="ORF">H4219_002736</name>
</gene>
<evidence type="ECO:0000313" key="11">
    <source>
        <dbReference type="Proteomes" id="UP001150538"/>
    </source>
</evidence>
<feature type="compositionally biased region" description="Basic and acidic residues" evidence="7">
    <location>
        <begin position="174"/>
        <end position="183"/>
    </location>
</feature>
<feature type="transmembrane region" description="Helical" evidence="8">
    <location>
        <begin position="314"/>
        <end position="333"/>
    </location>
</feature>
<comment type="subcellular location">
    <subcellularLocation>
        <location evidence="1">Endomembrane system</location>
        <topology evidence="1">Multi-pass membrane protein</topology>
    </subcellularLocation>
</comment>
<accession>A0A9W7ZWW5</accession>
<evidence type="ECO:0000256" key="1">
    <source>
        <dbReference type="ARBA" id="ARBA00004127"/>
    </source>
</evidence>
<feature type="domain" description="Major facilitator superfamily (MFS) profile" evidence="9">
    <location>
        <begin position="280"/>
        <end position="769"/>
    </location>
</feature>
<evidence type="ECO:0000256" key="8">
    <source>
        <dbReference type="SAM" id="Phobius"/>
    </source>
</evidence>
<feature type="transmembrane region" description="Helical" evidence="8">
    <location>
        <begin position="742"/>
        <end position="764"/>
    </location>
</feature>
<comment type="caution">
    <text evidence="10">The sequence shown here is derived from an EMBL/GenBank/DDBJ whole genome shotgun (WGS) entry which is preliminary data.</text>
</comment>
<dbReference type="Gene3D" id="1.20.1250.20">
    <property type="entry name" value="MFS general substrate transporter like domains"/>
    <property type="match status" value="1"/>
</dbReference>
<feature type="compositionally biased region" description="Polar residues" evidence="7">
    <location>
        <begin position="207"/>
        <end position="222"/>
    </location>
</feature>
<comment type="similarity">
    <text evidence="2">Belongs to the major facilitator superfamily.</text>
</comment>
<evidence type="ECO:0000256" key="2">
    <source>
        <dbReference type="ARBA" id="ARBA00008335"/>
    </source>
</evidence>
<dbReference type="InterPro" id="IPR020846">
    <property type="entry name" value="MFS_dom"/>
</dbReference>
<feature type="transmembrane region" description="Helical" evidence="8">
    <location>
        <begin position="540"/>
        <end position="560"/>
    </location>
</feature>
<feature type="transmembrane region" description="Helical" evidence="8">
    <location>
        <begin position="278"/>
        <end position="302"/>
    </location>
</feature>
<dbReference type="PANTHER" id="PTHR23501:SF191">
    <property type="entry name" value="VACUOLAR BASIC AMINO ACID TRANSPORTER 4"/>
    <property type="match status" value="1"/>
</dbReference>
<feature type="transmembrane region" description="Helical" evidence="8">
    <location>
        <begin position="605"/>
        <end position="624"/>
    </location>
</feature>
<dbReference type="InterPro" id="IPR036259">
    <property type="entry name" value="MFS_trans_sf"/>
</dbReference>
<dbReference type="AlphaFoldDB" id="A0A9W7ZWW5"/>
<dbReference type="PANTHER" id="PTHR23501">
    <property type="entry name" value="MAJOR FACILITATOR SUPERFAMILY"/>
    <property type="match status" value="1"/>
</dbReference>
<feature type="region of interest" description="Disordered" evidence="7">
    <location>
        <begin position="1"/>
        <end position="35"/>
    </location>
</feature>